<dbReference type="InterPro" id="IPR036271">
    <property type="entry name" value="Tet_transcr_reg_TetR-rel_C_sf"/>
</dbReference>
<evidence type="ECO:0000256" key="2">
    <source>
        <dbReference type="ARBA" id="ARBA00023125"/>
    </source>
</evidence>
<name>A0ABN2MTV3_9PSEU</name>
<sequence length="196" mass="21519">MERTQSAVMRAATDLVVEGGPNALTVDAVVLRSGVAKTTIYRHWKSRDDLLAAVFEASLPRLPEPEPGADVETSLRAAMLYSVNSLRDTEWSRMLPAFIMLSQHAADIIAINERMGWQHNKVLATLIEQAAEEGLIDRDVVVDEAIAHLQGPVMIAFLAGLVPIDDRLAESVVDRFLAAFQPSVTRVRDVPAGEHR</sequence>
<accession>A0ABN2MTV3</accession>
<comment type="caution">
    <text evidence="6">The sequence shown here is derived from an EMBL/GenBank/DDBJ whole genome shotgun (WGS) entry which is preliminary data.</text>
</comment>
<dbReference type="InterPro" id="IPR009057">
    <property type="entry name" value="Homeodomain-like_sf"/>
</dbReference>
<keyword evidence="2 4" id="KW-0238">DNA-binding</keyword>
<gene>
    <name evidence="6" type="ORF">GCM10009836_16920</name>
</gene>
<organism evidence="6 7">
    <name type="scientific">Pseudonocardia ailaonensis</name>
    <dbReference type="NCBI Taxonomy" id="367279"/>
    <lineage>
        <taxon>Bacteria</taxon>
        <taxon>Bacillati</taxon>
        <taxon>Actinomycetota</taxon>
        <taxon>Actinomycetes</taxon>
        <taxon>Pseudonocardiales</taxon>
        <taxon>Pseudonocardiaceae</taxon>
        <taxon>Pseudonocardia</taxon>
    </lineage>
</organism>
<dbReference type="Pfam" id="PF16859">
    <property type="entry name" value="TetR_C_11"/>
    <property type="match status" value="1"/>
</dbReference>
<dbReference type="SUPFAM" id="SSF46689">
    <property type="entry name" value="Homeodomain-like"/>
    <property type="match status" value="1"/>
</dbReference>
<proteinExistence type="predicted"/>
<dbReference type="PANTHER" id="PTHR30055:SF148">
    <property type="entry name" value="TETR-FAMILY TRANSCRIPTIONAL REGULATOR"/>
    <property type="match status" value="1"/>
</dbReference>
<dbReference type="InterPro" id="IPR050109">
    <property type="entry name" value="HTH-type_TetR-like_transc_reg"/>
</dbReference>
<dbReference type="Pfam" id="PF00440">
    <property type="entry name" value="TetR_N"/>
    <property type="match status" value="1"/>
</dbReference>
<dbReference type="PROSITE" id="PS50977">
    <property type="entry name" value="HTH_TETR_2"/>
    <property type="match status" value="1"/>
</dbReference>
<dbReference type="PRINTS" id="PR00455">
    <property type="entry name" value="HTHTETR"/>
</dbReference>
<protein>
    <submittedName>
        <fullName evidence="6">TetR/AcrR family transcriptional regulator</fullName>
    </submittedName>
</protein>
<evidence type="ECO:0000256" key="1">
    <source>
        <dbReference type="ARBA" id="ARBA00023015"/>
    </source>
</evidence>
<keyword evidence="1" id="KW-0805">Transcription regulation</keyword>
<dbReference type="Proteomes" id="UP001500449">
    <property type="component" value="Unassembled WGS sequence"/>
</dbReference>
<dbReference type="SUPFAM" id="SSF48498">
    <property type="entry name" value="Tetracyclin repressor-like, C-terminal domain"/>
    <property type="match status" value="1"/>
</dbReference>
<evidence type="ECO:0000256" key="3">
    <source>
        <dbReference type="ARBA" id="ARBA00023163"/>
    </source>
</evidence>
<dbReference type="InterPro" id="IPR001647">
    <property type="entry name" value="HTH_TetR"/>
</dbReference>
<dbReference type="PANTHER" id="PTHR30055">
    <property type="entry name" value="HTH-TYPE TRANSCRIPTIONAL REGULATOR RUTR"/>
    <property type="match status" value="1"/>
</dbReference>
<dbReference type="Gene3D" id="1.10.10.60">
    <property type="entry name" value="Homeodomain-like"/>
    <property type="match status" value="1"/>
</dbReference>
<dbReference type="InterPro" id="IPR011075">
    <property type="entry name" value="TetR_C"/>
</dbReference>
<evidence type="ECO:0000313" key="6">
    <source>
        <dbReference type="EMBL" id="GAA1838532.1"/>
    </source>
</evidence>
<feature type="domain" description="HTH tetR-type" evidence="5">
    <location>
        <begin position="2"/>
        <end position="62"/>
    </location>
</feature>
<keyword evidence="7" id="KW-1185">Reference proteome</keyword>
<dbReference type="EMBL" id="BAAAQK010000004">
    <property type="protein sequence ID" value="GAA1838532.1"/>
    <property type="molecule type" value="Genomic_DNA"/>
</dbReference>
<reference evidence="6 7" key="1">
    <citation type="journal article" date="2019" name="Int. J. Syst. Evol. Microbiol.">
        <title>The Global Catalogue of Microorganisms (GCM) 10K type strain sequencing project: providing services to taxonomists for standard genome sequencing and annotation.</title>
        <authorList>
            <consortium name="The Broad Institute Genomics Platform"/>
            <consortium name="The Broad Institute Genome Sequencing Center for Infectious Disease"/>
            <person name="Wu L."/>
            <person name="Ma J."/>
        </authorList>
    </citation>
    <scope>NUCLEOTIDE SEQUENCE [LARGE SCALE GENOMIC DNA]</scope>
    <source>
        <strain evidence="6 7">JCM 16009</strain>
    </source>
</reference>
<dbReference type="Gene3D" id="1.10.357.10">
    <property type="entry name" value="Tetracycline Repressor, domain 2"/>
    <property type="match status" value="1"/>
</dbReference>
<evidence type="ECO:0000313" key="7">
    <source>
        <dbReference type="Proteomes" id="UP001500449"/>
    </source>
</evidence>
<evidence type="ECO:0000259" key="5">
    <source>
        <dbReference type="PROSITE" id="PS50977"/>
    </source>
</evidence>
<keyword evidence="3" id="KW-0804">Transcription</keyword>
<evidence type="ECO:0000256" key="4">
    <source>
        <dbReference type="PROSITE-ProRule" id="PRU00335"/>
    </source>
</evidence>
<feature type="DNA-binding region" description="H-T-H motif" evidence="4">
    <location>
        <begin position="25"/>
        <end position="44"/>
    </location>
</feature>